<feature type="compositionally biased region" description="Low complexity" evidence="1">
    <location>
        <begin position="135"/>
        <end position="148"/>
    </location>
</feature>
<proteinExistence type="predicted"/>
<dbReference type="EMBL" id="AP025592">
    <property type="protein sequence ID" value="BDG08683.1"/>
    <property type="molecule type" value="Genomic_DNA"/>
</dbReference>
<dbReference type="CDD" id="cd00060">
    <property type="entry name" value="FHA"/>
    <property type="match status" value="1"/>
</dbReference>
<dbReference type="PROSITE" id="PS50006">
    <property type="entry name" value="FHA_DOMAIN"/>
    <property type="match status" value="1"/>
</dbReference>
<keyword evidence="4" id="KW-1185">Reference proteome</keyword>
<dbReference type="Proteomes" id="UP001162734">
    <property type="component" value="Chromosome"/>
</dbReference>
<evidence type="ECO:0000259" key="2">
    <source>
        <dbReference type="PROSITE" id="PS50006"/>
    </source>
</evidence>
<name>A0ABM7XA09_9BACT</name>
<evidence type="ECO:0000313" key="3">
    <source>
        <dbReference type="EMBL" id="BDG08683.1"/>
    </source>
</evidence>
<dbReference type="Gene3D" id="2.60.200.20">
    <property type="match status" value="1"/>
</dbReference>
<accession>A0ABM7XA09</accession>
<dbReference type="Pfam" id="PF00498">
    <property type="entry name" value="FHA"/>
    <property type="match status" value="1"/>
</dbReference>
<gene>
    <name evidence="3" type="ORF">AMPC_17960</name>
</gene>
<dbReference type="SMART" id="SM00240">
    <property type="entry name" value="FHA"/>
    <property type="match status" value="1"/>
</dbReference>
<dbReference type="SUPFAM" id="SSF49879">
    <property type="entry name" value="SMAD/FHA domain"/>
    <property type="match status" value="1"/>
</dbReference>
<feature type="region of interest" description="Disordered" evidence="1">
    <location>
        <begin position="352"/>
        <end position="395"/>
    </location>
</feature>
<dbReference type="NCBIfam" id="NF033768">
    <property type="entry name" value="myxo_SS_tail"/>
    <property type="match status" value="1"/>
</dbReference>
<dbReference type="InterPro" id="IPR000253">
    <property type="entry name" value="FHA_dom"/>
</dbReference>
<evidence type="ECO:0000256" key="1">
    <source>
        <dbReference type="SAM" id="MobiDB-lite"/>
    </source>
</evidence>
<dbReference type="RefSeq" id="WP_248345871.1">
    <property type="nucleotide sequence ID" value="NZ_AP025592.1"/>
</dbReference>
<organism evidence="3 4">
    <name type="scientific">Anaeromyxobacter paludicola</name>
    <dbReference type="NCBI Taxonomy" id="2918171"/>
    <lineage>
        <taxon>Bacteria</taxon>
        <taxon>Pseudomonadati</taxon>
        <taxon>Myxococcota</taxon>
        <taxon>Myxococcia</taxon>
        <taxon>Myxococcales</taxon>
        <taxon>Cystobacterineae</taxon>
        <taxon>Anaeromyxobacteraceae</taxon>
        <taxon>Anaeromyxobacter</taxon>
    </lineage>
</organism>
<reference evidence="4" key="1">
    <citation type="journal article" date="2022" name="Int. J. Syst. Evol. Microbiol.">
        <title>Anaeromyxobacter oryzae sp. nov., Anaeromyxobacter diazotrophicus sp. nov. and Anaeromyxobacter paludicola sp. nov., isolated from paddy soils.</title>
        <authorList>
            <person name="Itoh H."/>
            <person name="Xu Z."/>
            <person name="Mise K."/>
            <person name="Masuda Y."/>
            <person name="Ushijima N."/>
            <person name="Hayakawa C."/>
            <person name="Shiratori Y."/>
            <person name="Senoo K."/>
        </authorList>
    </citation>
    <scope>NUCLEOTIDE SEQUENCE [LARGE SCALE GENOMIC DNA]</scope>
    <source>
        <strain evidence="4">Red630</strain>
    </source>
</reference>
<feature type="domain" description="FHA" evidence="2">
    <location>
        <begin position="26"/>
        <end position="76"/>
    </location>
</feature>
<evidence type="ECO:0000313" key="4">
    <source>
        <dbReference type="Proteomes" id="UP001162734"/>
    </source>
</evidence>
<dbReference type="InterPro" id="IPR049806">
    <property type="entry name" value="MasK-like_C"/>
</dbReference>
<sequence length="611" mass="64008">MASPITLEVYRGDELVRTERFDRQVIKIGRLATAHLRLEDERVARLHSVIEVGGDGALSIVDMGSAAGTIVNGRRVSRGPLRPGDQITLGALRIVLAANTAMNLAEPAETPRPPIQPAPEDPPRPAPPPEPEPVVPEQAAPARAGDAAAAAEGGAGVELRLFWGDALLACGTFARPAQPVRIGDGPRCAIEVPAELLPEPEFPVLRFEGGEHRLSFGAAMTGARLEDGRARPLAELCERGEALPEAAEGVRSVTVPARGFVRVELGSGLTLEAWPRTPPRAAVSPLWRQLELKFARLFLLLLAGEAALVALAVSDAKGDARGYERPAPQRLARWVMPAEPPRRDPYVEKLKRAAERAGDPGERAARHRGVEGQMGRKDAPRTEGRSAPRAVDPRSREQVRNLGLLAAVRGRNGQAGLSTIFGQGGLGGDLQGAVGNLFGPVVADSRGAGGLGLKGAGPGGGGAGDTIGIGAVGTRGRGGGLAGYGDGVGGLGKKGDRAVAIATDDARVLGAVDAELVRKVIRDHASQIRYCYEQQLAVDPRLAGKVSVRWQIGPDGRASRLSVEGAETTLKNGAVHDCMLSRIATWDFPKPKGGGIALIKYPWILRSSGGG</sequence>
<feature type="compositionally biased region" description="Pro residues" evidence="1">
    <location>
        <begin position="110"/>
        <end position="134"/>
    </location>
</feature>
<protein>
    <recommendedName>
        <fullName evidence="2">FHA domain-containing protein</fullName>
    </recommendedName>
</protein>
<dbReference type="InterPro" id="IPR008984">
    <property type="entry name" value="SMAD_FHA_dom_sf"/>
</dbReference>
<feature type="region of interest" description="Disordered" evidence="1">
    <location>
        <begin position="105"/>
        <end position="148"/>
    </location>
</feature>